<dbReference type="InterPro" id="IPR000073">
    <property type="entry name" value="AB_hydrolase_1"/>
</dbReference>
<accession>A0A0M2H1Y0</accession>
<evidence type="ECO:0000313" key="3">
    <source>
        <dbReference type="Proteomes" id="UP000033956"/>
    </source>
</evidence>
<dbReference type="PANTHER" id="PTHR37017:SF11">
    <property type="entry name" value="ESTERASE_LIPASE_THIOESTERASE DOMAIN-CONTAINING PROTEIN"/>
    <property type="match status" value="1"/>
</dbReference>
<dbReference type="Proteomes" id="UP000033956">
    <property type="component" value="Unassembled WGS sequence"/>
</dbReference>
<dbReference type="InterPro" id="IPR052897">
    <property type="entry name" value="Sec-Metab_Biosynth_Hydrolase"/>
</dbReference>
<dbReference type="Gene3D" id="3.40.50.1820">
    <property type="entry name" value="alpha/beta hydrolase"/>
    <property type="match status" value="1"/>
</dbReference>
<dbReference type="AlphaFoldDB" id="A0A0M2H1Y0"/>
<reference evidence="2 3" key="1">
    <citation type="submission" date="2015-02" db="EMBL/GenBank/DDBJ databases">
        <title>Draft genome sequences of ten Microbacterium spp. with emphasis on heavy metal contaminated environments.</title>
        <authorList>
            <person name="Corretto E."/>
        </authorList>
    </citation>
    <scope>NUCLEOTIDE SEQUENCE [LARGE SCALE GENOMIC DNA]</scope>
    <source>
        <strain evidence="2 3">DSM 12510</strain>
    </source>
</reference>
<comment type="caution">
    <text evidence="2">The sequence shown here is derived from an EMBL/GenBank/DDBJ whole genome shotgun (WGS) entry which is preliminary data.</text>
</comment>
<dbReference type="EC" id="3.1.1.88" evidence="2"/>
<protein>
    <submittedName>
        <fullName evidence="2">Pyrethroid hydrolase</fullName>
        <ecNumber evidence="2">3.1.1.88</ecNumber>
    </submittedName>
</protein>
<dbReference type="OrthoDB" id="9773549at2"/>
<evidence type="ECO:0000259" key="1">
    <source>
        <dbReference type="Pfam" id="PF12697"/>
    </source>
</evidence>
<dbReference type="Pfam" id="PF12697">
    <property type="entry name" value="Abhydrolase_6"/>
    <property type="match status" value="1"/>
</dbReference>
<dbReference type="InterPro" id="IPR029058">
    <property type="entry name" value="AB_hydrolase_fold"/>
</dbReference>
<dbReference type="EMBL" id="JYIZ01000056">
    <property type="protein sequence ID" value="KJL38078.1"/>
    <property type="molecule type" value="Genomic_DNA"/>
</dbReference>
<gene>
    <name evidence="2" type="primary">pytH</name>
    <name evidence="2" type="ORF">RS81_03076</name>
</gene>
<keyword evidence="3" id="KW-1185">Reference proteome</keyword>
<dbReference type="RefSeq" id="WP_045276968.1">
    <property type="nucleotide sequence ID" value="NZ_BAAAUP010000013.1"/>
</dbReference>
<dbReference type="STRING" id="92835.RS81_03076"/>
<organism evidence="2 3">
    <name type="scientific">Microbacterium terrae</name>
    <dbReference type="NCBI Taxonomy" id="69369"/>
    <lineage>
        <taxon>Bacteria</taxon>
        <taxon>Bacillati</taxon>
        <taxon>Actinomycetota</taxon>
        <taxon>Actinomycetes</taxon>
        <taxon>Micrococcales</taxon>
        <taxon>Microbacteriaceae</taxon>
        <taxon>Microbacterium</taxon>
    </lineage>
</organism>
<dbReference type="PATRIC" id="fig|92835.4.peg.3103"/>
<sequence>MDIILVPGLWLDASSWDGVVPALERAGHVTHPLTMPGVGADGEAARGITIDDWVAATVDTIDRVDGPVVLVGHSGGGNVVYGALDARPERVAQVVFLDTFPPGDGQTIWEFPVVDGVIPFPGWDFFEEGEVADLDAATRAAASERTLSVPELVPTSPLRLRDERRRVVPATMITGTVPEAEIRGIIEAAPEWAAELASLADLRIIQLNAPGEPTGHWPQLAKPERVGAAILDALA</sequence>
<dbReference type="PANTHER" id="PTHR37017">
    <property type="entry name" value="AB HYDROLASE-1 DOMAIN-CONTAINING PROTEIN-RELATED"/>
    <property type="match status" value="1"/>
</dbReference>
<proteinExistence type="predicted"/>
<dbReference type="SUPFAM" id="SSF53474">
    <property type="entry name" value="alpha/beta-Hydrolases"/>
    <property type="match status" value="1"/>
</dbReference>
<name>A0A0M2H1Y0_9MICO</name>
<keyword evidence="2" id="KW-0378">Hydrolase</keyword>
<evidence type="ECO:0000313" key="2">
    <source>
        <dbReference type="EMBL" id="KJL38078.1"/>
    </source>
</evidence>
<feature type="domain" description="AB hydrolase-1" evidence="1">
    <location>
        <begin position="3"/>
        <end position="227"/>
    </location>
</feature>
<dbReference type="GO" id="GO:0102209">
    <property type="term" value="F:trans-permethrin hydrolase activity"/>
    <property type="evidence" value="ECO:0007669"/>
    <property type="project" value="UniProtKB-EC"/>
</dbReference>